<name>A0A0B0N521_GOSAR</name>
<proteinExistence type="predicted"/>
<dbReference type="AlphaFoldDB" id="A0A0B0N521"/>
<comment type="caution">
    <text evidence="1">The sequence shown here is derived from an EMBL/GenBank/DDBJ whole genome shotgun (WGS) entry which is preliminary data.</text>
</comment>
<gene>
    <name evidence="1" type="ORF">F383_34261</name>
</gene>
<protein>
    <submittedName>
        <fullName evidence="1">Chlorophyllide a oxygenase, chloroplastic-like protein</fullName>
    </submittedName>
</protein>
<reference evidence="2" key="1">
    <citation type="submission" date="2014-09" db="EMBL/GenBank/DDBJ databases">
        <authorList>
            <person name="Mudge J."/>
            <person name="Ramaraj T."/>
            <person name="Lindquist I.E."/>
            <person name="Bharti A.K."/>
            <person name="Sundararajan A."/>
            <person name="Cameron C.T."/>
            <person name="Woodward J.E."/>
            <person name="May G.D."/>
            <person name="Brubaker C."/>
            <person name="Broadhvest J."/>
            <person name="Wilkins T.A."/>
        </authorList>
    </citation>
    <scope>NUCLEOTIDE SEQUENCE</scope>
    <source>
        <strain evidence="2">cv. AKA8401</strain>
    </source>
</reference>
<evidence type="ECO:0000313" key="1">
    <source>
        <dbReference type="EMBL" id="KHG07747.1"/>
    </source>
</evidence>
<dbReference type="EMBL" id="JRRC01481157">
    <property type="protein sequence ID" value="KHG07747.1"/>
    <property type="molecule type" value="Genomic_DNA"/>
</dbReference>
<sequence>MASASMMIANVRPCPGHGIDLDDDSQCKTMSRTYLVRIRYELIT</sequence>
<keyword evidence="2" id="KW-1185">Reference proteome</keyword>
<evidence type="ECO:0000313" key="2">
    <source>
        <dbReference type="Proteomes" id="UP000032142"/>
    </source>
</evidence>
<accession>A0A0B0N521</accession>
<dbReference type="Proteomes" id="UP000032142">
    <property type="component" value="Unassembled WGS sequence"/>
</dbReference>
<organism evidence="1 2">
    <name type="scientific">Gossypium arboreum</name>
    <name type="common">Tree cotton</name>
    <name type="synonym">Gossypium nanking</name>
    <dbReference type="NCBI Taxonomy" id="29729"/>
    <lineage>
        <taxon>Eukaryota</taxon>
        <taxon>Viridiplantae</taxon>
        <taxon>Streptophyta</taxon>
        <taxon>Embryophyta</taxon>
        <taxon>Tracheophyta</taxon>
        <taxon>Spermatophyta</taxon>
        <taxon>Magnoliopsida</taxon>
        <taxon>eudicotyledons</taxon>
        <taxon>Gunneridae</taxon>
        <taxon>Pentapetalae</taxon>
        <taxon>rosids</taxon>
        <taxon>malvids</taxon>
        <taxon>Malvales</taxon>
        <taxon>Malvaceae</taxon>
        <taxon>Malvoideae</taxon>
        <taxon>Gossypium</taxon>
    </lineage>
</organism>